<dbReference type="Pfam" id="PF06925">
    <property type="entry name" value="MGDG_synth"/>
    <property type="match status" value="1"/>
</dbReference>
<evidence type="ECO:0000313" key="8">
    <source>
        <dbReference type="EMBL" id="TRW25412.1"/>
    </source>
</evidence>
<dbReference type="EMBL" id="MBEW02000041">
    <property type="protein sequence ID" value="RDY20413.1"/>
    <property type="molecule type" value="Genomic_DNA"/>
</dbReference>
<dbReference type="PANTHER" id="PTHR43025">
    <property type="entry name" value="MONOGALACTOSYLDIACYLGLYCEROL SYNTHASE"/>
    <property type="match status" value="1"/>
</dbReference>
<dbReference type="InterPro" id="IPR009695">
    <property type="entry name" value="Diacylglyc_glucosyltr_N"/>
</dbReference>
<comment type="similarity">
    <text evidence="2">Belongs to the glycosyltransferase 28 family.</text>
</comment>
<dbReference type="Pfam" id="PF04101">
    <property type="entry name" value="Glyco_tran_28_C"/>
    <property type="match status" value="1"/>
</dbReference>
<evidence type="ECO:0000256" key="1">
    <source>
        <dbReference type="ARBA" id="ARBA00004370"/>
    </source>
</evidence>
<sequence length="374" mass="42173">MKVLVLNNKVGGGHTSTAKAIVEELEKNPSVEIRVLDSVEYISPLLQKSISKGYILSTSKLPVLYAGQYRYNEIMDKTEKKDAGLHVVNELIAKKLLTYFKEDFYPDIVICTHIFSGEIINLMLEKEMIDVVAIGIVTDFTIHPHWCRLSHFSYFVTAGELLTYQAVKKGIDKSKILPFGIPVGSEFTEYIDKAAAKQSIGINSSKKVLLLMFGSMGYGNIGRCVKETDDIEDDFIMLIVCGNNKKIRAKLIEQQSEFKHDSIIYGFVHDIDVMMSASDVIITKPGGLSTCEALCKELPMILINPIPGQETRNLTFLTNNGIAYYADEITPIDELYYQMFYSEQKYENLMRNIKLIKKPEAAKELSEFILSLKS</sequence>
<dbReference type="Gene3D" id="3.40.50.2000">
    <property type="entry name" value="Glycogen Phosphorylase B"/>
    <property type="match status" value="1"/>
</dbReference>
<dbReference type="InterPro" id="IPR050519">
    <property type="entry name" value="Glycosyltransf_28_UgtP"/>
</dbReference>
<dbReference type="Proteomes" id="UP000319424">
    <property type="component" value="Unassembled WGS sequence"/>
</dbReference>
<evidence type="ECO:0000256" key="4">
    <source>
        <dbReference type="ARBA" id="ARBA00022679"/>
    </source>
</evidence>
<reference evidence="7 9" key="1">
    <citation type="journal article" date="2016" name="Genome Announc.">
        <title>Draft Genome Sequence of Criibacterium bergeronii gen. nov., sp. nov., Strain CCRI-22567T, Isolated from a Vaginal Sample from a Woman with Bacterial Vaginosis.</title>
        <authorList>
            <person name="Maheux A.F."/>
            <person name="Berube E."/>
            <person name="Boudreau D.K."/>
            <person name="Raymond F."/>
            <person name="Corbeil J."/>
            <person name="Roy P.H."/>
            <person name="Boissinot M."/>
            <person name="Omar R.F."/>
        </authorList>
    </citation>
    <scope>NUCLEOTIDE SEQUENCE [LARGE SCALE GENOMIC DNA]</scope>
    <source>
        <strain evidence="7 9">CCRI-22567</strain>
    </source>
</reference>
<keyword evidence="9" id="KW-1185">Reference proteome</keyword>
<dbReference type="GO" id="GO:0016020">
    <property type="term" value="C:membrane"/>
    <property type="evidence" value="ECO:0007669"/>
    <property type="project" value="UniProtKB-SubCell"/>
</dbReference>
<organism evidence="7 9">
    <name type="scientific">Criibacterium bergeronii</name>
    <dbReference type="NCBI Taxonomy" id="1871336"/>
    <lineage>
        <taxon>Bacteria</taxon>
        <taxon>Bacillati</taxon>
        <taxon>Bacillota</taxon>
        <taxon>Clostridia</taxon>
        <taxon>Peptostreptococcales</taxon>
        <taxon>Filifactoraceae</taxon>
        <taxon>Criibacterium</taxon>
    </lineage>
</organism>
<dbReference type="InterPro" id="IPR007235">
    <property type="entry name" value="Glyco_trans_28_C"/>
</dbReference>
<evidence type="ECO:0000313" key="7">
    <source>
        <dbReference type="EMBL" id="RDY20413.1"/>
    </source>
</evidence>
<evidence type="ECO:0000313" key="10">
    <source>
        <dbReference type="Proteomes" id="UP000319424"/>
    </source>
</evidence>
<feature type="domain" description="Glycosyl transferase family 28 C-terminal" evidence="5">
    <location>
        <begin position="210"/>
        <end position="363"/>
    </location>
</feature>
<name>A0A371IIX1_9FIRM</name>
<dbReference type="GO" id="GO:0016758">
    <property type="term" value="F:hexosyltransferase activity"/>
    <property type="evidence" value="ECO:0007669"/>
    <property type="project" value="InterPro"/>
</dbReference>
<dbReference type="Proteomes" id="UP000093352">
    <property type="component" value="Unassembled WGS sequence"/>
</dbReference>
<evidence type="ECO:0000313" key="9">
    <source>
        <dbReference type="Proteomes" id="UP000093352"/>
    </source>
</evidence>
<feature type="domain" description="Diacylglycerol glucosyltransferase N-terminal" evidence="6">
    <location>
        <begin position="14"/>
        <end position="183"/>
    </location>
</feature>
<accession>A0A371IIX1</accession>
<evidence type="ECO:0000259" key="6">
    <source>
        <dbReference type="Pfam" id="PF06925"/>
    </source>
</evidence>
<reference evidence="8 10" key="3">
    <citation type="submission" date="2019-07" db="EMBL/GenBank/DDBJ databases">
        <title>Criibacterium bergeronii gen. nov., sp. nov. isolated from human clinical samples.</title>
        <authorList>
            <person name="Maheux A.F."/>
            <person name="Boudreau D.K."/>
            <person name="Berube E."/>
            <person name="Brodeur S."/>
            <person name="Bernard K.A."/>
            <person name="Abed J.Y."/>
            <person name="Ducrey E."/>
            <person name="Guay E.F."/>
            <person name="Raymond F."/>
            <person name="Corbeil J."/>
            <person name="Domingo M.-C."/>
            <person name="Roy P.H."/>
            <person name="Boissinot M."/>
            <person name="Tocheva E.I."/>
            <person name="Omar R.F."/>
        </authorList>
    </citation>
    <scope>NUCLEOTIDE SEQUENCE [LARGE SCALE GENOMIC DNA]</scope>
    <source>
        <strain evidence="8 10">CCRI-24246</strain>
    </source>
</reference>
<evidence type="ECO:0000256" key="3">
    <source>
        <dbReference type="ARBA" id="ARBA00022676"/>
    </source>
</evidence>
<keyword evidence="4" id="KW-0808">Transferase</keyword>
<evidence type="ECO:0000256" key="2">
    <source>
        <dbReference type="ARBA" id="ARBA00006962"/>
    </source>
</evidence>
<protein>
    <submittedName>
        <fullName evidence="7">Galactosyldiacylglycerol synthase</fullName>
    </submittedName>
</protein>
<dbReference type="OrthoDB" id="9815663at2"/>
<comment type="subcellular location">
    <subcellularLocation>
        <location evidence="1">Membrane</location>
    </subcellularLocation>
</comment>
<evidence type="ECO:0000259" key="5">
    <source>
        <dbReference type="Pfam" id="PF04101"/>
    </source>
</evidence>
<dbReference type="PANTHER" id="PTHR43025:SF3">
    <property type="entry name" value="MONOGALACTOSYLDIACYLGLYCEROL SYNTHASE 1, CHLOROPLASTIC"/>
    <property type="match status" value="1"/>
</dbReference>
<comment type="caution">
    <text evidence="7">The sequence shown here is derived from an EMBL/GenBank/DDBJ whole genome shotgun (WGS) entry which is preliminary data.</text>
</comment>
<reference evidence="7" key="2">
    <citation type="submission" date="2018-07" db="EMBL/GenBank/DDBJ databases">
        <authorList>
            <person name="Quirk P.G."/>
            <person name="Krulwich T.A."/>
        </authorList>
    </citation>
    <scope>NUCLEOTIDE SEQUENCE</scope>
    <source>
        <strain evidence="7">CCRI-22567</strain>
    </source>
</reference>
<dbReference type="AlphaFoldDB" id="A0A371IIX1"/>
<dbReference type="GO" id="GO:0009247">
    <property type="term" value="P:glycolipid biosynthetic process"/>
    <property type="evidence" value="ECO:0007669"/>
    <property type="project" value="InterPro"/>
</dbReference>
<dbReference type="RefSeq" id="WP_068911823.1">
    <property type="nucleotide sequence ID" value="NZ_MBEW02000041.1"/>
</dbReference>
<dbReference type="STRING" id="1871336.BBG48_01545"/>
<gene>
    <name evidence="7" type="ORF">BBG48_010175</name>
    <name evidence="8" type="ORF">FL857_07265</name>
</gene>
<keyword evidence="3" id="KW-0328">Glycosyltransferase</keyword>
<dbReference type="EMBL" id="VJXW01000010">
    <property type="protein sequence ID" value="TRW25412.1"/>
    <property type="molecule type" value="Genomic_DNA"/>
</dbReference>
<proteinExistence type="inferred from homology"/>
<dbReference type="SUPFAM" id="SSF53756">
    <property type="entry name" value="UDP-Glycosyltransferase/glycogen phosphorylase"/>
    <property type="match status" value="1"/>
</dbReference>